<dbReference type="EMBL" id="CP065728">
    <property type="protein sequence ID" value="QPT45088.1"/>
    <property type="molecule type" value="Genomic_DNA"/>
</dbReference>
<comment type="similarity">
    <text evidence="2">Belongs to the LolB family.</text>
</comment>
<reference evidence="16 18" key="2">
    <citation type="submission" date="2020-12" db="EMBL/GenBank/DDBJ databases">
        <title>FDA dAtabase for Regulatory Grade micrObial Sequences (FDA-ARGOS): Supporting development and validation of Infectious Disease Dx tests.</title>
        <authorList>
            <person name="Sproer C."/>
            <person name="Gronow S."/>
            <person name="Severitt S."/>
            <person name="Schroder I."/>
            <person name="Tallon L."/>
            <person name="Sadzewicz L."/>
            <person name="Zhao X."/>
            <person name="Boylan J."/>
            <person name="Ott S."/>
            <person name="Bowen H."/>
            <person name="Vavikolanu K."/>
            <person name="Mehta A."/>
            <person name="Aluvathingal J."/>
            <person name="Nadendla S."/>
            <person name="Lowell S."/>
            <person name="Myers T."/>
            <person name="Yan Y."/>
            <person name="Sichtig H."/>
        </authorList>
    </citation>
    <scope>NUCLEOTIDE SEQUENCE [LARGE SCALE GENOMIC DNA]</scope>
    <source>
        <strain evidence="16 18">FDAARGOS_869</strain>
    </source>
</reference>
<dbReference type="Pfam" id="PF03550">
    <property type="entry name" value="LolB"/>
    <property type="match status" value="1"/>
</dbReference>
<keyword evidence="6 14" id="KW-0732">Signal</keyword>
<evidence type="ECO:0000256" key="5">
    <source>
        <dbReference type="ARBA" id="ARBA00022448"/>
    </source>
</evidence>
<dbReference type="Gene3D" id="2.50.20.10">
    <property type="entry name" value="Lipoprotein localisation LolA/LolB/LppX"/>
    <property type="match status" value="1"/>
</dbReference>
<dbReference type="GO" id="GO:0015031">
    <property type="term" value="P:protein transport"/>
    <property type="evidence" value="ECO:0007669"/>
    <property type="project" value="UniProtKB-KW"/>
</dbReference>
<evidence type="ECO:0000256" key="1">
    <source>
        <dbReference type="ARBA" id="ARBA00004459"/>
    </source>
</evidence>
<proteinExistence type="inferred from homology"/>
<evidence type="ECO:0000256" key="2">
    <source>
        <dbReference type="ARBA" id="ARBA00009696"/>
    </source>
</evidence>
<evidence type="ECO:0000256" key="3">
    <source>
        <dbReference type="ARBA" id="ARBA00011245"/>
    </source>
</evidence>
<dbReference type="RefSeq" id="WP_067007914.1">
    <property type="nucleotide sequence ID" value="NZ_CP065728.1"/>
</dbReference>
<dbReference type="InterPro" id="IPR004565">
    <property type="entry name" value="OM_lipoprot_LolB"/>
</dbReference>
<dbReference type="CDD" id="cd16326">
    <property type="entry name" value="LolB"/>
    <property type="match status" value="1"/>
</dbReference>
<dbReference type="Proteomes" id="UP000092575">
    <property type="component" value="Unassembled WGS sequence"/>
</dbReference>
<keyword evidence="5" id="KW-0813">Transport</keyword>
<evidence type="ECO:0000256" key="6">
    <source>
        <dbReference type="ARBA" id="ARBA00022729"/>
    </source>
</evidence>
<evidence type="ECO:0000256" key="8">
    <source>
        <dbReference type="ARBA" id="ARBA00023136"/>
    </source>
</evidence>
<dbReference type="Proteomes" id="UP000594834">
    <property type="component" value="Chromosome"/>
</dbReference>
<sequence length="191" mass="20937">MKFTRPLILALVATGSLTACQTLPKTAPVINEQTYDDVLRFAITGKIGITTNTANGKQAGSAFYNWGQEDERFAIDLTGAFGMGATQIRYDGQQATLTNDKGEIQADSPEALLQKATGWHAPISHLPHWIVGKTAQGDTDSQQDEQGRLTQSTNDDWTASFEYPKNSPRPSRLVIHHTDGHHVVMTIVYPN</sequence>
<evidence type="ECO:0000313" key="16">
    <source>
        <dbReference type="EMBL" id="QPT45088.1"/>
    </source>
</evidence>
<evidence type="ECO:0000256" key="4">
    <source>
        <dbReference type="ARBA" id="ARBA00016202"/>
    </source>
</evidence>
<dbReference type="PROSITE" id="PS51257">
    <property type="entry name" value="PROKAR_LIPOPROTEIN"/>
    <property type="match status" value="1"/>
</dbReference>
<evidence type="ECO:0000256" key="14">
    <source>
        <dbReference type="SAM" id="SignalP"/>
    </source>
</evidence>
<protein>
    <recommendedName>
        <fullName evidence="4">Outer-membrane lipoprotein LolB</fullName>
    </recommendedName>
</protein>
<dbReference type="AlphaFoldDB" id="A0A1B8QLT9"/>
<keyword evidence="9" id="KW-0564">Palmitate</keyword>
<organism evidence="15 17">
    <name type="scientific">Moraxella nonliquefaciens</name>
    <dbReference type="NCBI Taxonomy" id="478"/>
    <lineage>
        <taxon>Bacteria</taxon>
        <taxon>Pseudomonadati</taxon>
        <taxon>Pseudomonadota</taxon>
        <taxon>Gammaproteobacteria</taxon>
        <taxon>Moraxellales</taxon>
        <taxon>Moraxellaceae</taxon>
        <taxon>Moraxella</taxon>
    </lineage>
</organism>
<evidence type="ECO:0000256" key="7">
    <source>
        <dbReference type="ARBA" id="ARBA00022927"/>
    </source>
</evidence>
<gene>
    <name evidence="16" type="primary">lolB</name>
    <name evidence="15" type="ORF">A7456_01025</name>
    <name evidence="16" type="ORF">I6G26_03510</name>
</gene>
<evidence type="ECO:0000313" key="15">
    <source>
        <dbReference type="EMBL" id="OBX84799.1"/>
    </source>
</evidence>
<dbReference type="InterPro" id="IPR029046">
    <property type="entry name" value="LolA/LolB/LppX"/>
</dbReference>
<evidence type="ECO:0000256" key="13">
    <source>
        <dbReference type="SAM" id="MobiDB-lite"/>
    </source>
</evidence>
<evidence type="ECO:0000256" key="10">
    <source>
        <dbReference type="ARBA" id="ARBA00023186"/>
    </source>
</evidence>
<dbReference type="STRING" id="478.A7456_01025"/>
<keyword evidence="11" id="KW-0998">Cell outer membrane</keyword>
<keyword evidence="8" id="KW-0472">Membrane</keyword>
<keyword evidence="10" id="KW-0143">Chaperone</keyword>
<feature type="chain" id="PRO_5008612489" description="Outer-membrane lipoprotein LolB" evidence="14">
    <location>
        <begin position="22"/>
        <end position="191"/>
    </location>
</feature>
<name>A0A1B8QLT9_MORNO</name>
<feature type="region of interest" description="Disordered" evidence="13">
    <location>
        <begin position="136"/>
        <end position="171"/>
    </location>
</feature>
<evidence type="ECO:0000313" key="18">
    <source>
        <dbReference type="Proteomes" id="UP000594834"/>
    </source>
</evidence>
<keyword evidence="12 15" id="KW-0449">Lipoprotein</keyword>
<evidence type="ECO:0000313" key="17">
    <source>
        <dbReference type="Proteomes" id="UP000092575"/>
    </source>
</evidence>
<comment type="subcellular location">
    <subcellularLocation>
        <location evidence="1">Cell outer membrane</location>
        <topology evidence="1">Lipid-anchor</topology>
    </subcellularLocation>
</comment>
<feature type="compositionally biased region" description="Polar residues" evidence="13">
    <location>
        <begin position="148"/>
        <end position="157"/>
    </location>
</feature>
<keyword evidence="18" id="KW-1185">Reference proteome</keyword>
<accession>A0A1B8QLT9</accession>
<dbReference type="EMBL" id="LXTW01000012">
    <property type="protein sequence ID" value="OBX84799.1"/>
    <property type="molecule type" value="Genomic_DNA"/>
</dbReference>
<comment type="subunit">
    <text evidence="3">Monomer.</text>
</comment>
<dbReference type="NCBIfam" id="TIGR00548">
    <property type="entry name" value="lolB"/>
    <property type="match status" value="1"/>
</dbReference>
<dbReference type="SUPFAM" id="SSF89392">
    <property type="entry name" value="Prokaryotic lipoproteins and lipoprotein localization factors"/>
    <property type="match status" value="1"/>
</dbReference>
<evidence type="ECO:0000256" key="11">
    <source>
        <dbReference type="ARBA" id="ARBA00023237"/>
    </source>
</evidence>
<keyword evidence="7" id="KW-0653">Protein transport</keyword>
<reference evidence="15 17" key="1">
    <citation type="submission" date="2016-05" db="EMBL/GenBank/DDBJ databases">
        <title>Draft genome sequence of Moraxella nonliquefaciens CCUG 348T.</title>
        <authorList>
            <person name="Salva-Serra F."/>
            <person name="Engstrom-Jakobsson H."/>
            <person name="Thorell K."/>
            <person name="Gonzales-Siles L."/>
            <person name="Karlsson R."/>
            <person name="Boulund F."/>
            <person name="Engstrand L."/>
            <person name="Kristiansson E."/>
            <person name="Moore E."/>
        </authorList>
    </citation>
    <scope>NUCLEOTIDE SEQUENCE [LARGE SCALE GENOMIC DNA]</scope>
    <source>
        <strain evidence="15 17">CCUG 348</strain>
    </source>
</reference>
<evidence type="ECO:0000256" key="12">
    <source>
        <dbReference type="ARBA" id="ARBA00023288"/>
    </source>
</evidence>
<feature type="signal peptide" evidence="14">
    <location>
        <begin position="1"/>
        <end position="21"/>
    </location>
</feature>
<dbReference type="GO" id="GO:0009279">
    <property type="term" value="C:cell outer membrane"/>
    <property type="evidence" value="ECO:0007669"/>
    <property type="project" value="UniProtKB-SubCell"/>
</dbReference>
<evidence type="ECO:0000256" key="9">
    <source>
        <dbReference type="ARBA" id="ARBA00023139"/>
    </source>
</evidence>